<dbReference type="AlphaFoldDB" id="A0A1G9JFR1"/>
<dbReference type="Gene3D" id="3.50.50.60">
    <property type="entry name" value="FAD/NAD(P)-binding domain"/>
    <property type="match status" value="1"/>
</dbReference>
<evidence type="ECO:0000313" key="1">
    <source>
        <dbReference type="EMBL" id="SDL36221.1"/>
    </source>
</evidence>
<dbReference type="OrthoDB" id="9806179at2"/>
<dbReference type="EMBL" id="FNGM01000002">
    <property type="protein sequence ID" value="SDL36221.1"/>
    <property type="molecule type" value="Genomic_DNA"/>
</dbReference>
<accession>A0A1G9JFR1</accession>
<evidence type="ECO:0000313" key="2">
    <source>
        <dbReference type="Proteomes" id="UP000182783"/>
    </source>
</evidence>
<dbReference type="SUPFAM" id="SSF51905">
    <property type="entry name" value="FAD/NAD(P)-binding domain"/>
    <property type="match status" value="1"/>
</dbReference>
<protein>
    <submittedName>
        <fullName evidence="1">Uncharacterized protein</fullName>
    </submittedName>
</protein>
<dbReference type="InterPro" id="IPR036188">
    <property type="entry name" value="FAD/NAD-bd_sf"/>
</dbReference>
<organism evidence="1 2">
    <name type="scientific">Paenibacillus jilunlii</name>
    <dbReference type="NCBI Taxonomy" id="682956"/>
    <lineage>
        <taxon>Bacteria</taxon>
        <taxon>Bacillati</taxon>
        <taxon>Bacillota</taxon>
        <taxon>Bacilli</taxon>
        <taxon>Bacillales</taxon>
        <taxon>Paenibacillaceae</taxon>
        <taxon>Paenibacillus</taxon>
    </lineage>
</organism>
<reference evidence="1 2" key="1">
    <citation type="submission" date="2016-10" db="EMBL/GenBank/DDBJ databases">
        <authorList>
            <person name="de Groot N.N."/>
        </authorList>
    </citation>
    <scope>NUCLEOTIDE SEQUENCE [LARGE SCALE GENOMIC DNA]</scope>
    <source>
        <strain evidence="1 2">CGMCC 1.10239</strain>
    </source>
</reference>
<name>A0A1G9JFR1_9BACL</name>
<gene>
    <name evidence="1" type="ORF">SAMN05216191_102460</name>
</gene>
<sequence length="64" mass="6995">MVNKRSLMTDVEHVWVAGDIAVHAEQATVAMGEAAIAGILMHKELKKMTPVTLPPAKKRHVHAE</sequence>
<dbReference type="RefSeq" id="WP_074647951.1">
    <property type="nucleotide sequence ID" value="NZ_CP048429.1"/>
</dbReference>
<proteinExistence type="predicted"/>
<dbReference type="Proteomes" id="UP000182783">
    <property type="component" value="Unassembled WGS sequence"/>
</dbReference>